<dbReference type="EMBL" id="SRLO01018580">
    <property type="protein sequence ID" value="TNN23412.1"/>
    <property type="molecule type" value="Genomic_DNA"/>
</dbReference>
<evidence type="ECO:0000313" key="3">
    <source>
        <dbReference type="Proteomes" id="UP000314294"/>
    </source>
</evidence>
<sequence length="116" mass="12690">MVLSELLGGSDLQPAVSRPQHQEEMGGFSGQTSWSCEVEIHSNQKREEVTGCGRDDRHTLRCEIKAVSQGDGRATDDTPDPLHEVQPEEPSCPLPNNATLQRAVSETIARTPQLVN</sequence>
<feature type="compositionally biased region" description="Basic and acidic residues" evidence="1">
    <location>
        <begin position="73"/>
        <end position="86"/>
    </location>
</feature>
<evidence type="ECO:0000256" key="1">
    <source>
        <dbReference type="SAM" id="MobiDB-lite"/>
    </source>
</evidence>
<proteinExistence type="predicted"/>
<feature type="region of interest" description="Disordered" evidence="1">
    <location>
        <begin position="67"/>
        <end position="97"/>
    </location>
</feature>
<dbReference type="Proteomes" id="UP000314294">
    <property type="component" value="Unassembled WGS sequence"/>
</dbReference>
<gene>
    <name evidence="2" type="ORF">EYF80_066468</name>
</gene>
<comment type="caution">
    <text evidence="2">The sequence shown here is derived from an EMBL/GenBank/DDBJ whole genome shotgun (WGS) entry which is preliminary data.</text>
</comment>
<feature type="region of interest" description="Disordered" evidence="1">
    <location>
        <begin position="1"/>
        <end position="30"/>
    </location>
</feature>
<dbReference type="AlphaFoldDB" id="A0A4Z2E4Z4"/>
<reference evidence="2 3" key="1">
    <citation type="submission" date="2019-03" db="EMBL/GenBank/DDBJ databases">
        <title>First draft genome of Liparis tanakae, snailfish: a comprehensive survey of snailfish specific genes.</title>
        <authorList>
            <person name="Kim W."/>
            <person name="Song I."/>
            <person name="Jeong J.-H."/>
            <person name="Kim D."/>
            <person name="Kim S."/>
            <person name="Ryu S."/>
            <person name="Song J.Y."/>
            <person name="Lee S.K."/>
        </authorList>
    </citation>
    <scope>NUCLEOTIDE SEQUENCE [LARGE SCALE GENOMIC DNA]</scope>
    <source>
        <tissue evidence="2">Muscle</tissue>
    </source>
</reference>
<keyword evidence="3" id="KW-1185">Reference proteome</keyword>
<accession>A0A4Z2E4Z4</accession>
<protein>
    <submittedName>
        <fullName evidence="2">Uncharacterized protein</fullName>
    </submittedName>
</protein>
<name>A0A4Z2E4Z4_9TELE</name>
<evidence type="ECO:0000313" key="2">
    <source>
        <dbReference type="EMBL" id="TNN23412.1"/>
    </source>
</evidence>
<organism evidence="2 3">
    <name type="scientific">Liparis tanakae</name>
    <name type="common">Tanaka's snailfish</name>
    <dbReference type="NCBI Taxonomy" id="230148"/>
    <lineage>
        <taxon>Eukaryota</taxon>
        <taxon>Metazoa</taxon>
        <taxon>Chordata</taxon>
        <taxon>Craniata</taxon>
        <taxon>Vertebrata</taxon>
        <taxon>Euteleostomi</taxon>
        <taxon>Actinopterygii</taxon>
        <taxon>Neopterygii</taxon>
        <taxon>Teleostei</taxon>
        <taxon>Neoteleostei</taxon>
        <taxon>Acanthomorphata</taxon>
        <taxon>Eupercaria</taxon>
        <taxon>Perciformes</taxon>
        <taxon>Cottioidei</taxon>
        <taxon>Cottales</taxon>
        <taxon>Liparidae</taxon>
        <taxon>Liparis</taxon>
    </lineage>
</organism>